<feature type="transmembrane region" description="Helical" evidence="1">
    <location>
        <begin position="28"/>
        <end position="54"/>
    </location>
</feature>
<name>A0A839XPU4_9PSEU</name>
<keyword evidence="1" id="KW-1133">Transmembrane helix</keyword>
<evidence type="ECO:0000313" key="2">
    <source>
        <dbReference type="EMBL" id="MBB3662878.1"/>
    </source>
</evidence>
<proteinExistence type="predicted"/>
<keyword evidence="3" id="KW-1185">Reference proteome</keyword>
<keyword evidence="1" id="KW-0472">Membrane</keyword>
<feature type="transmembrane region" description="Helical" evidence="1">
    <location>
        <begin position="86"/>
        <end position="107"/>
    </location>
</feature>
<protein>
    <submittedName>
        <fullName evidence="2">Uncharacterized protein</fullName>
    </submittedName>
</protein>
<dbReference type="RefSeq" id="WP_183781360.1">
    <property type="nucleotide sequence ID" value="NZ_JACIBS010000001.1"/>
</dbReference>
<organism evidence="2 3">
    <name type="scientific">Prauserella sediminis</name>
    <dbReference type="NCBI Taxonomy" id="577680"/>
    <lineage>
        <taxon>Bacteria</taxon>
        <taxon>Bacillati</taxon>
        <taxon>Actinomycetota</taxon>
        <taxon>Actinomycetes</taxon>
        <taxon>Pseudonocardiales</taxon>
        <taxon>Pseudonocardiaceae</taxon>
        <taxon>Prauserella</taxon>
        <taxon>Prauserella salsuginis group</taxon>
    </lineage>
</organism>
<dbReference type="AlphaFoldDB" id="A0A839XPU4"/>
<evidence type="ECO:0000256" key="1">
    <source>
        <dbReference type="SAM" id="Phobius"/>
    </source>
</evidence>
<gene>
    <name evidence="2" type="ORF">FB384_001782</name>
</gene>
<reference evidence="2 3" key="1">
    <citation type="submission" date="2020-08" db="EMBL/GenBank/DDBJ databases">
        <title>Sequencing the genomes of 1000 actinobacteria strains.</title>
        <authorList>
            <person name="Klenk H.-P."/>
        </authorList>
    </citation>
    <scope>NUCLEOTIDE SEQUENCE [LARGE SCALE GENOMIC DNA]</scope>
    <source>
        <strain evidence="2 3">DSM 45267</strain>
    </source>
</reference>
<evidence type="ECO:0000313" key="3">
    <source>
        <dbReference type="Proteomes" id="UP000564573"/>
    </source>
</evidence>
<dbReference type="EMBL" id="JACIBS010000001">
    <property type="protein sequence ID" value="MBB3662878.1"/>
    <property type="molecule type" value="Genomic_DNA"/>
</dbReference>
<keyword evidence="1" id="KW-0812">Transmembrane</keyword>
<sequence length="122" mass="13025">MTRPHELLRFGFTAWRLPARSPGFDRKIVHYGLSAVAVVAAVLIVYLILAGWLYPLRPDTIEHLAHPFADALGAGTWGGPTLVGAWAVHAAIAVVMQLAALVVIALCRAGIVPRRGVGGQLE</sequence>
<accession>A0A839XPU4</accession>
<dbReference type="Proteomes" id="UP000564573">
    <property type="component" value="Unassembled WGS sequence"/>
</dbReference>
<comment type="caution">
    <text evidence="2">The sequence shown here is derived from an EMBL/GenBank/DDBJ whole genome shotgun (WGS) entry which is preliminary data.</text>
</comment>